<feature type="domain" description="Reverse transcriptase Ty1/copia-type" evidence="2">
    <location>
        <begin position="86"/>
        <end position="162"/>
    </location>
</feature>
<dbReference type="Pfam" id="PF07727">
    <property type="entry name" value="RVT_2"/>
    <property type="match status" value="1"/>
</dbReference>
<feature type="transmembrane region" description="Helical" evidence="1">
    <location>
        <begin position="20"/>
        <end position="38"/>
    </location>
</feature>
<proteinExistence type="predicted"/>
<dbReference type="InterPro" id="IPR043502">
    <property type="entry name" value="DNA/RNA_pol_sf"/>
</dbReference>
<organism evidence="3">
    <name type="scientific">Tanacetum cinerariifolium</name>
    <name type="common">Dalmatian daisy</name>
    <name type="synonym">Chrysanthemum cinerariifolium</name>
    <dbReference type="NCBI Taxonomy" id="118510"/>
    <lineage>
        <taxon>Eukaryota</taxon>
        <taxon>Viridiplantae</taxon>
        <taxon>Streptophyta</taxon>
        <taxon>Embryophyta</taxon>
        <taxon>Tracheophyta</taxon>
        <taxon>Spermatophyta</taxon>
        <taxon>Magnoliopsida</taxon>
        <taxon>eudicotyledons</taxon>
        <taxon>Gunneridae</taxon>
        <taxon>Pentapetalae</taxon>
        <taxon>asterids</taxon>
        <taxon>campanulids</taxon>
        <taxon>Asterales</taxon>
        <taxon>Asteraceae</taxon>
        <taxon>Asteroideae</taxon>
        <taxon>Anthemideae</taxon>
        <taxon>Anthemidinae</taxon>
        <taxon>Tanacetum</taxon>
    </lineage>
</organism>
<keyword evidence="1" id="KW-0812">Transmembrane</keyword>
<keyword evidence="1" id="KW-0472">Membrane</keyword>
<dbReference type="AlphaFoldDB" id="A0A6L2L4M5"/>
<dbReference type="CDD" id="cd09272">
    <property type="entry name" value="RNase_HI_RT_Ty1"/>
    <property type="match status" value="1"/>
</dbReference>
<feature type="transmembrane region" description="Helical" evidence="1">
    <location>
        <begin position="120"/>
        <end position="148"/>
    </location>
</feature>
<protein>
    <recommendedName>
        <fullName evidence="2">Reverse transcriptase Ty1/copia-type domain-containing protein</fullName>
    </recommendedName>
</protein>
<feature type="transmembrane region" description="Helical" evidence="1">
    <location>
        <begin position="168"/>
        <end position="189"/>
    </location>
</feature>
<dbReference type="PANTHER" id="PTHR11439">
    <property type="entry name" value="GAG-POL-RELATED RETROTRANSPOSON"/>
    <property type="match status" value="1"/>
</dbReference>
<accession>A0A6L2L4M5</accession>
<evidence type="ECO:0000259" key="2">
    <source>
        <dbReference type="Pfam" id="PF07727"/>
    </source>
</evidence>
<gene>
    <name evidence="3" type="ORF">Tci_027795</name>
</gene>
<reference evidence="3" key="1">
    <citation type="journal article" date="2019" name="Sci. Rep.">
        <title>Draft genome of Tanacetum cinerariifolium, the natural source of mosquito coil.</title>
        <authorList>
            <person name="Yamashiro T."/>
            <person name="Shiraishi A."/>
            <person name="Satake H."/>
            <person name="Nakayama K."/>
        </authorList>
    </citation>
    <scope>NUCLEOTIDE SEQUENCE</scope>
</reference>
<evidence type="ECO:0000313" key="3">
    <source>
        <dbReference type="EMBL" id="GEU55817.1"/>
    </source>
</evidence>
<dbReference type="InterPro" id="IPR013103">
    <property type="entry name" value="RVT_2"/>
</dbReference>
<dbReference type="EMBL" id="BKCJ010003558">
    <property type="protein sequence ID" value="GEU55817.1"/>
    <property type="molecule type" value="Genomic_DNA"/>
</dbReference>
<name>A0A6L2L4M5_TANCI</name>
<comment type="caution">
    <text evidence="3">The sequence shown here is derived from an EMBL/GenBank/DDBJ whole genome shotgun (WGS) entry which is preliminary data.</text>
</comment>
<dbReference type="SUPFAM" id="SSF56672">
    <property type="entry name" value="DNA/RNA polymerases"/>
    <property type="match status" value="1"/>
</dbReference>
<dbReference type="PANTHER" id="PTHR11439:SF524">
    <property type="entry name" value="RNA-DIRECTED DNA POLYMERASE, PROTEIN KINASE RLK-PELLE-DLSV FAMILY"/>
    <property type="match status" value="1"/>
</dbReference>
<keyword evidence="1" id="KW-1133">Transmembrane helix</keyword>
<sequence length="237" mass="25761">MSALLSIGIQDLFHAHHMLILLGFVGFIGTSLIVLGILNDTRAVHLPKAYLKNHLDVKNAFFNGDLNEKALYGLKQTPCACDTINLLLYVDDIIHTTSSLDSIHRVLLSFEFSMTDLGNLLYFLGIFVARCSKGLSLALSLFAIKILSHAGMESCNPCSTPVDTKSNLGPVVLSLLILYSIVALQAGCLETRRSTSGFCVFLGDNLVSWSCKRQHVVSRPSAEAEYRGVATIVAETA</sequence>
<evidence type="ECO:0000256" key="1">
    <source>
        <dbReference type="SAM" id="Phobius"/>
    </source>
</evidence>